<dbReference type="AlphaFoldDB" id="A0A9I9D6S0"/>
<accession>A0A9I9D6S0</accession>
<dbReference type="Gramene" id="MELO3C013915.2.1">
    <property type="protein sequence ID" value="MELO3C013915.2.1"/>
    <property type="gene ID" value="MELO3C013915.2"/>
</dbReference>
<dbReference type="EnsemblPlants" id="MELO3C013915.2.1">
    <property type="protein sequence ID" value="MELO3C013915.2.1"/>
    <property type="gene ID" value="MELO3C013915.2"/>
</dbReference>
<protein>
    <submittedName>
        <fullName evidence="1">Uncharacterized protein</fullName>
    </submittedName>
</protein>
<organism evidence="1">
    <name type="scientific">Cucumis melo</name>
    <name type="common">Muskmelon</name>
    <dbReference type="NCBI Taxonomy" id="3656"/>
    <lineage>
        <taxon>Eukaryota</taxon>
        <taxon>Viridiplantae</taxon>
        <taxon>Streptophyta</taxon>
        <taxon>Embryophyta</taxon>
        <taxon>Tracheophyta</taxon>
        <taxon>Spermatophyta</taxon>
        <taxon>Magnoliopsida</taxon>
        <taxon>eudicotyledons</taxon>
        <taxon>Gunneridae</taxon>
        <taxon>Pentapetalae</taxon>
        <taxon>rosids</taxon>
        <taxon>fabids</taxon>
        <taxon>Cucurbitales</taxon>
        <taxon>Cucurbitaceae</taxon>
        <taxon>Benincaseae</taxon>
        <taxon>Cucumis</taxon>
    </lineage>
</organism>
<sequence>MGQGLLNGESLSRPHLGSSSIEEVGLDTFDSHYHLSKVKIGHGALQQLNREGRPQPHS</sequence>
<name>A0A9I9D6S0_CUCME</name>
<proteinExistence type="predicted"/>
<reference evidence="1" key="1">
    <citation type="submission" date="2023-03" db="UniProtKB">
        <authorList>
            <consortium name="EnsemblPlants"/>
        </authorList>
    </citation>
    <scope>IDENTIFICATION</scope>
</reference>
<evidence type="ECO:0000313" key="1">
    <source>
        <dbReference type="EnsemblPlants" id="MELO3C013915.2.1"/>
    </source>
</evidence>